<accession>A0A443NN04</accession>
<dbReference type="PANTHER" id="PTHR36379:SF1">
    <property type="entry name" value="PUTATIVE RECOMBINATION INITIATION DEFECT 1-RELATED"/>
    <property type="match status" value="1"/>
</dbReference>
<organism evidence="1 2">
    <name type="scientific">Cinnamomum micranthum f. kanehirae</name>
    <dbReference type="NCBI Taxonomy" id="337451"/>
    <lineage>
        <taxon>Eukaryota</taxon>
        <taxon>Viridiplantae</taxon>
        <taxon>Streptophyta</taxon>
        <taxon>Embryophyta</taxon>
        <taxon>Tracheophyta</taxon>
        <taxon>Spermatophyta</taxon>
        <taxon>Magnoliopsida</taxon>
        <taxon>Magnoliidae</taxon>
        <taxon>Laurales</taxon>
        <taxon>Lauraceae</taxon>
        <taxon>Cinnamomum</taxon>
    </lineage>
</organism>
<name>A0A443NN04_9MAGN</name>
<dbReference type="InterPro" id="IPR011989">
    <property type="entry name" value="ARM-like"/>
</dbReference>
<dbReference type="STRING" id="337451.A0A443NN04"/>
<protein>
    <submittedName>
        <fullName evidence="1">Protein PRD1 isoform X1</fullName>
    </submittedName>
</protein>
<dbReference type="OrthoDB" id="2019943at2759"/>
<keyword evidence="2" id="KW-1185">Reference proteome</keyword>
<dbReference type="Gene3D" id="1.25.10.10">
    <property type="entry name" value="Leucine-rich Repeat Variant"/>
    <property type="match status" value="1"/>
</dbReference>
<evidence type="ECO:0000313" key="1">
    <source>
        <dbReference type="EMBL" id="RWR79922.1"/>
    </source>
</evidence>
<comment type="caution">
    <text evidence="1">The sequence shown here is derived from an EMBL/GenBank/DDBJ whole genome shotgun (WGS) entry which is preliminary data.</text>
</comment>
<dbReference type="SUPFAM" id="SSF48371">
    <property type="entry name" value="ARM repeat"/>
    <property type="match status" value="1"/>
</dbReference>
<sequence length="1231" mass="137209">MEEDYDYPLSRSSSSCFSEELQSSCGQGHRSSFQLKTTEGGSICLLCFSNLISNPTSPPLHISYALSQLSQAIPDPLFLHHLRSFHSHLLIPPLLNSLSSFYHDDSIAHQIVHLVLHLSRSSEAIAADLVSRIADCLSSSALAWSRRQIYLLSILQDAGDDYFSCFCPKLVYLSLEALIKTQNDEVRMNCIALLTMLAQGGYFEFDSSFADNQSNNSSRDEVNCMPTTELMDGTSLVTLFADAIKGSLLSSDSQVQISALDLIFHSLSVEATSAKHIQILVEESLADYVFEVLRMSENRDPLIVSCLRVLHLLATAEEAIGQSLAIGFPTLIPVLRYVAETPLHPNQFHILKLVWSCISHCPGIVSRSQVEELVLVLTGIFRRHASGEMGMLPETFTMACSTFVTLLTTPSSRGIPLMEASIQEVSRNVILSSFCVPLGNPNQVLLYSLYLLKEAYTFTQEQNNNTNLENMELPKCIIEICESHILPWIGRAIDEADEEEVILGVLETFHSILLHGPDVHAKKFAHILASSSWFSLSFGCLGLFPSDQMKLRVYLMLSSLADRILGNGFGQPIRDASSSLPSDPLDLLFLLGQKSSHDSDLISCQSAVLLILYTSSLHDERIADEREVLASLEQYILVNRTNFIHGIVDSATMTRLVHLYGLIRGAEKSYKTPYSTEAENLLFQLIAEREWDLLSTRIHPTALKWLFQQENISGLSKLTKIKNNNTQLIEIEVIAGLVAAGDSCAPSVLVSLLKELQEEGQWDDIFLVVDLMKAILKMFPVAANQFCLHGISDAIRSLYYSTHPSHTIFTTCSILLFGILHSANPKMISDHEAWLLVTIKLLELFVPMLAAEDTCNQEGHLVISILSLILYQSTNQILTEASKAILLNTSLASAVNNVIQAACAKGPALVDHDEETSTGETLLFLLLLYFFSIRSMDALLEGTLKWQDFLYSSNGNRPLSVICIRCHDLSRLIHFGSSPIKLIASQCLWELLTKISNQGKNKVDELNCHVKYLQSMVAVLQGLVFCGDNEVAMNCGLCLSTILGWENLAVKEKRVIEGDRWFRLLMEELALSLSAPGLASKSFTNQHKPVAHIAISLLKLDRPQEWMRSVFDHSCISAIVSNLSASNVSAEMVQLFRELVLRDYLNEEQIMDLNHVFQACRKHVYMDSSQEQYKEEQLEKMLAIPDDLGKICNQLIRLMSSSAKASAGFQSEDRRLLEAIEMFSRQYSKPT</sequence>
<dbReference type="Proteomes" id="UP000283530">
    <property type="component" value="Unassembled WGS sequence"/>
</dbReference>
<dbReference type="GO" id="GO:0042138">
    <property type="term" value="P:meiotic DNA double-strand break formation"/>
    <property type="evidence" value="ECO:0007669"/>
    <property type="project" value="InterPro"/>
</dbReference>
<gene>
    <name evidence="1" type="ORF">CKAN_00852500</name>
</gene>
<dbReference type="EMBL" id="QPKB01000003">
    <property type="protein sequence ID" value="RWR79922.1"/>
    <property type="molecule type" value="Genomic_DNA"/>
</dbReference>
<dbReference type="InterPro" id="IPR016024">
    <property type="entry name" value="ARM-type_fold"/>
</dbReference>
<dbReference type="PANTHER" id="PTHR36379">
    <property type="entry name" value="PROTEIN PRD1"/>
    <property type="match status" value="1"/>
</dbReference>
<evidence type="ECO:0000313" key="2">
    <source>
        <dbReference type="Proteomes" id="UP000283530"/>
    </source>
</evidence>
<proteinExistence type="predicted"/>
<dbReference type="InterPro" id="IPR044968">
    <property type="entry name" value="PRD1"/>
</dbReference>
<reference evidence="1 2" key="1">
    <citation type="journal article" date="2019" name="Nat. Plants">
        <title>Stout camphor tree genome fills gaps in understanding of flowering plant genome evolution.</title>
        <authorList>
            <person name="Chaw S.M."/>
            <person name="Liu Y.C."/>
            <person name="Wu Y.W."/>
            <person name="Wang H.Y."/>
            <person name="Lin C.I."/>
            <person name="Wu C.S."/>
            <person name="Ke H.M."/>
            <person name="Chang L.Y."/>
            <person name="Hsu C.Y."/>
            <person name="Yang H.T."/>
            <person name="Sudianto E."/>
            <person name="Hsu M.H."/>
            <person name="Wu K.P."/>
            <person name="Wang L.N."/>
            <person name="Leebens-Mack J.H."/>
            <person name="Tsai I.J."/>
        </authorList>
    </citation>
    <scope>NUCLEOTIDE SEQUENCE [LARGE SCALE GENOMIC DNA]</scope>
    <source>
        <strain evidence="2">cv. Chaw 1501</strain>
        <tissue evidence="1">Young leaves</tissue>
    </source>
</reference>
<dbReference type="AlphaFoldDB" id="A0A443NN04"/>